<dbReference type="Proteomes" id="UP000571817">
    <property type="component" value="Unassembled WGS sequence"/>
</dbReference>
<reference evidence="2 3" key="1">
    <citation type="submission" date="2020-07" db="EMBL/GenBank/DDBJ databases">
        <title>Sequencing the genomes of 1000 actinobacteria strains.</title>
        <authorList>
            <person name="Klenk H.-P."/>
        </authorList>
    </citation>
    <scope>NUCLEOTIDE SEQUENCE [LARGE SCALE GENOMIC DNA]</scope>
    <source>
        <strain evidence="2 3">DSM 29531</strain>
    </source>
</reference>
<dbReference type="RefSeq" id="WP_179482405.1">
    <property type="nucleotide sequence ID" value="NZ_JACCFW010000001.1"/>
</dbReference>
<feature type="region of interest" description="Disordered" evidence="1">
    <location>
        <begin position="1"/>
        <end position="42"/>
    </location>
</feature>
<evidence type="ECO:0000256" key="1">
    <source>
        <dbReference type="SAM" id="MobiDB-lite"/>
    </source>
</evidence>
<dbReference type="InterPro" id="IPR009959">
    <property type="entry name" value="Cyclase_SnoaL-like"/>
</dbReference>
<proteinExistence type="predicted"/>
<keyword evidence="3" id="KW-1185">Reference proteome</keyword>
<dbReference type="EMBL" id="JACCFW010000001">
    <property type="protein sequence ID" value="NYJ75599.1"/>
    <property type="molecule type" value="Genomic_DNA"/>
</dbReference>
<feature type="compositionally biased region" description="Polar residues" evidence="1">
    <location>
        <begin position="1"/>
        <end position="12"/>
    </location>
</feature>
<dbReference type="Gene3D" id="3.10.450.50">
    <property type="match status" value="1"/>
</dbReference>
<dbReference type="Pfam" id="PF07366">
    <property type="entry name" value="SnoaL"/>
    <property type="match status" value="1"/>
</dbReference>
<comment type="caution">
    <text evidence="2">The sequence shown here is derived from an EMBL/GenBank/DDBJ whole genome shotgun (WGS) entry which is preliminary data.</text>
</comment>
<dbReference type="SUPFAM" id="SSF54427">
    <property type="entry name" value="NTF2-like"/>
    <property type="match status" value="1"/>
</dbReference>
<protein>
    <recommendedName>
        <fullName evidence="4">SnoaL-like polyketide cyclase</fullName>
    </recommendedName>
</protein>
<gene>
    <name evidence="2" type="ORF">HNR15_002562</name>
</gene>
<dbReference type="AlphaFoldDB" id="A0A853DI12"/>
<evidence type="ECO:0000313" key="3">
    <source>
        <dbReference type="Proteomes" id="UP000571817"/>
    </source>
</evidence>
<evidence type="ECO:0008006" key="4">
    <source>
        <dbReference type="Google" id="ProtNLM"/>
    </source>
</evidence>
<evidence type="ECO:0000313" key="2">
    <source>
        <dbReference type="EMBL" id="NYJ75599.1"/>
    </source>
</evidence>
<dbReference type="GO" id="GO:0030638">
    <property type="term" value="P:polyketide metabolic process"/>
    <property type="evidence" value="ECO:0007669"/>
    <property type="project" value="InterPro"/>
</dbReference>
<dbReference type="InterPro" id="IPR032710">
    <property type="entry name" value="NTF2-like_dom_sf"/>
</dbReference>
<sequence>MAGTSLSMTTVGRASKTDRGPVTPDLLPDPASTDLPDPPFPAGLSAEELQHLKTFDELDFEVFSTANWARFGESHAQNIRVHFPDGHYADGLDQHLKDMQEIFVSSPDTHIHHHLLRVAKGNLTCVTGVMAGTFTRPMADGKGGQIAPTNKAWAYNMATVGVWNKNGTMDEEWLFYDTETFNTQVGIG</sequence>
<name>A0A853DI12_9MICO</name>
<accession>A0A853DI12</accession>
<organism evidence="2 3">
    <name type="scientific">Allobranchiibius huperziae</name>
    <dbReference type="NCBI Taxonomy" id="1874116"/>
    <lineage>
        <taxon>Bacteria</taxon>
        <taxon>Bacillati</taxon>
        <taxon>Actinomycetota</taxon>
        <taxon>Actinomycetes</taxon>
        <taxon>Micrococcales</taxon>
        <taxon>Dermacoccaceae</taxon>
        <taxon>Allobranchiibius</taxon>
    </lineage>
</organism>